<dbReference type="HAMAP" id="MF_00113">
    <property type="entry name" value="QueA"/>
    <property type="match status" value="1"/>
</dbReference>
<keyword evidence="3 5" id="KW-0949">S-adenosyl-L-methionine</keyword>
<comment type="caution">
    <text evidence="6">The sequence shown here is derived from an EMBL/GenBank/DDBJ whole genome shotgun (WGS) entry which is preliminary data.</text>
</comment>
<dbReference type="EC" id="2.4.99.17" evidence="5"/>
<dbReference type="InterPro" id="IPR036100">
    <property type="entry name" value="QueA_sf"/>
</dbReference>
<accession>A0ABU9DAW6</accession>
<dbReference type="PANTHER" id="PTHR30307">
    <property type="entry name" value="S-ADENOSYLMETHIONINE:TRNA RIBOSYLTRANSFERASE-ISOMERASE"/>
    <property type="match status" value="1"/>
</dbReference>
<organism evidence="6 7">
    <name type="scientific">Thermithiobacillus plumbiphilus</name>
    <dbReference type="NCBI Taxonomy" id="1729899"/>
    <lineage>
        <taxon>Bacteria</taxon>
        <taxon>Pseudomonadati</taxon>
        <taxon>Pseudomonadota</taxon>
        <taxon>Acidithiobacillia</taxon>
        <taxon>Acidithiobacillales</taxon>
        <taxon>Thermithiobacillaceae</taxon>
        <taxon>Thermithiobacillus</taxon>
    </lineage>
</organism>
<comment type="subcellular location">
    <subcellularLocation>
        <location evidence="5">Cytoplasm</location>
    </subcellularLocation>
</comment>
<comment type="similarity">
    <text evidence="5">Belongs to the QueA family.</text>
</comment>
<dbReference type="PANTHER" id="PTHR30307:SF0">
    <property type="entry name" value="S-ADENOSYLMETHIONINE:TRNA RIBOSYLTRANSFERASE-ISOMERASE"/>
    <property type="match status" value="1"/>
</dbReference>
<keyword evidence="7" id="KW-1185">Reference proteome</keyword>
<dbReference type="Pfam" id="PF02547">
    <property type="entry name" value="Queuosine_synth"/>
    <property type="match status" value="1"/>
</dbReference>
<dbReference type="Gene3D" id="2.40.10.240">
    <property type="entry name" value="QueA-like"/>
    <property type="match status" value="1"/>
</dbReference>
<dbReference type="RefSeq" id="WP_341371720.1">
    <property type="nucleotide sequence ID" value="NZ_JBBPCO010000014.1"/>
</dbReference>
<keyword evidence="2 5" id="KW-0808">Transferase</keyword>
<evidence type="ECO:0000256" key="3">
    <source>
        <dbReference type="ARBA" id="ARBA00022691"/>
    </source>
</evidence>
<dbReference type="InterPro" id="IPR042118">
    <property type="entry name" value="QueA_dom1"/>
</dbReference>
<evidence type="ECO:0000256" key="5">
    <source>
        <dbReference type="HAMAP-Rule" id="MF_00113"/>
    </source>
</evidence>
<dbReference type="NCBIfam" id="NF001140">
    <property type="entry name" value="PRK00147.1"/>
    <property type="match status" value="1"/>
</dbReference>
<dbReference type="NCBIfam" id="TIGR00113">
    <property type="entry name" value="queA"/>
    <property type="match status" value="1"/>
</dbReference>
<comment type="subunit">
    <text evidence="5">Monomer.</text>
</comment>
<dbReference type="SUPFAM" id="SSF111337">
    <property type="entry name" value="QueA-like"/>
    <property type="match status" value="1"/>
</dbReference>
<gene>
    <name evidence="5 6" type="primary">queA</name>
    <name evidence="6" type="ORF">WOB96_12980</name>
</gene>
<name>A0ABU9DAW6_9PROT</name>
<dbReference type="EMBL" id="JBBPCO010000014">
    <property type="protein sequence ID" value="MEK8090665.1"/>
    <property type="molecule type" value="Genomic_DNA"/>
</dbReference>
<comment type="function">
    <text evidence="5">Transfers and isomerizes the ribose moiety from AdoMet to the 7-aminomethyl group of 7-deazaguanine (preQ1-tRNA) to give epoxyqueuosine (oQ-tRNA).</text>
</comment>
<evidence type="ECO:0000256" key="4">
    <source>
        <dbReference type="ARBA" id="ARBA00022785"/>
    </source>
</evidence>
<comment type="catalytic activity">
    <reaction evidence="5">
        <text>7-aminomethyl-7-carbaguanosine(34) in tRNA + S-adenosyl-L-methionine = epoxyqueuosine(34) in tRNA + adenine + L-methionine + 2 H(+)</text>
        <dbReference type="Rhea" id="RHEA:32155"/>
        <dbReference type="Rhea" id="RHEA-COMP:10342"/>
        <dbReference type="Rhea" id="RHEA-COMP:18582"/>
        <dbReference type="ChEBI" id="CHEBI:15378"/>
        <dbReference type="ChEBI" id="CHEBI:16708"/>
        <dbReference type="ChEBI" id="CHEBI:57844"/>
        <dbReference type="ChEBI" id="CHEBI:59789"/>
        <dbReference type="ChEBI" id="CHEBI:82833"/>
        <dbReference type="ChEBI" id="CHEBI:194443"/>
        <dbReference type="EC" id="2.4.99.17"/>
    </reaction>
</comment>
<dbReference type="GO" id="GO:0051075">
    <property type="term" value="F:S-adenosylmethionine:tRNA ribosyltransferase-isomerase activity"/>
    <property type="evidence" value="ECO:0007669"/>
    <property type="project" value="UniProtKB-EC"/>
</dbReference>
<keyword evidence="6" id="KW-0328">Glycosyltransferase</keyword>
<sequence>MKKQIFDYFLPEALIAQTPLPERSASRLLSLDGRTGQVADRSFRDLAVLLQPGDLLVFNDTRVIPARLHGRKQSGGAVELMLERLASPRQAWAQARASKPLRPDMEILLAEQVAVRVLGREGDLFLLESPADLPWPALLEQFGEMPLPPYIARQADTQDSERYQTVFARRPGAVAAPTAGLHFDQALLDTLSARGIEQASVTLHVGAGTFQPVRCEDIREHHMHSEYLEVPESTVAAIAAARARGGRVVAVGTTSLRALEAAAESGTLQPFAGETRLFIYPGYRFRVVDALITNFHLPQSTLLMLVCAFAGIDKTLGAYAHAVAQGYRFFSYGDAMFVTPESPETGNG</sequence>
<keyword evidence="1 5" id="KW-0963">Cytoplasm</keyword>
<dbReference type="InterPro" id="IPR003699">
    <property type="entry name" value="QueA"/>
</dbReference>
<dbReference type="InterPro" id="IPR042119">
    <property type="entry name" value="QueA_dom2"/>
</dbReference>
<protein>
    <recommendedName>
        <fullName evidence="5">S-adenosylmethionine:tRNA ribosyltransferase-isomerase</fullName>
        <ecNumber evidence="5">2.4.99.17</ecNumber>
    </recommendedName>
    <alternativeName>
        <fullName evidence="5">Queuosine biosynthesis protein QueA</fullName>
    </alternativeName>
</protein>
<evidence type="ECO:0000313" key="7">
    <source>
        <dbReference type="Proteomes" id="UP001446205"/>
    </source>
</evidence>
<reference evidence="6 7" key="1">
    <citation type="submission" date="2024-04" db="EMBL/GenBank/DDBJ databases">
        <authorList>
            <person name="Abashina T."/>
            <person name="Shaikin A."/>
        </authorList>
    </citation>
    <scope>NUCLEOTIDE SEQUENCE [LARGE SCALE GENOMIC DNA]</scope>
    <source>
        <strain evidence="6 7">AAFK</strain>
    </source>
</reference>
<keyword evidence="4 5" id="KW-0671">Queuosine biosynthesis</keyword>
<dbReference type="Gene3D" id="3.40.1780.10">
    <property type="entry name" value="QueA-like"/>
    <property type="match status" value="1"/>
</dbReference>
<comment type="pathway">
    <text evidence="5">tRNA modification; tRNA-queuosine biosynthesis.</text>
</comment>
<evidence type="ECO:0000256" key="2">
    <source>
        <dbReference type="ARBA" id="ARBA00022679"/>
    </source>
</evidence>
<evidence type="ECO:0000256" key="1">
    <source>
        <dbReference type="ARBA" id="ARBA00022490"/>
    </source>
</evidence>
<proteinExistence type="inferred from homology"/>
<evidence type="ECO:0000313" key="6">
    <source>
        <dbReference type="EMBL" id="MEK8090665.1"/>
    </source>
</evidence>
<dbReference type="Proteomes" id="UP001446205">
    <property type="component" value="Unassembled WGS sequence"/>
</dbReference>